<dbReference type="Gene3D" id="2.60.120.260">
    <property type="entry name" value="Galactose-binding domain-like"/>
    <property type="match status" value="1"/>
</dbReference>
<dbReference type="EMBL" id="BSEV01000025">
    <property type="protein sequence ID" value="GLK13769.1"/>
    <property type="molecule type" value="Genomic_DNA"/>
</dbReference>
<reference evidence="4" key="2">
    <citation type="submission" date="2023-01" db="EMBL/GenBank/DDBJ databases">
        <authorList>
            <person name="Sun Q."/>
            <person name="Evtushenko L."/>
        </authorList>
    </citation>
    <scope>NUCLEOTIDE SEQUENCE</scope>
    <source>
        <strain evidence="4">VKM Ac-2007</strain>
    </source>
</reference>
<accession>A0A9W6I9T7</accession>
<evidence type="ECO:0000256" key="1">
    <source>
        <dbReference type="SAM" id="MobiDB-lite"/>
    </source>
</evidence>
<evidence type="ECO:0000313" key="5">
    <source>
        <dbReference type="Proteomes" id="UP001143474"/>
    </source>
</evidence>
<comment type="caution">
    <text evidence="4">The sequence shown here is derived from an EMBL/GenBank/DDBJ whole genome shotgun (WGS) entry which is preliminary data.</text>
</comment>
<protein>
    <recommendedName>
        <fullName evidence="6">Gram-positive cocci surface proteins LPxTG domain-containing protein</fullName>
    </recommendedName>
</protein>
<dbReference type="AlphaFoldDB" id="A0A9W6I9T7"/>
<keyword evidence="3" id="KW-0732">Signal</keyword>
<feature type="region of interest" description="Disordered" evidence="1">
    <location>
        <begin position="251"/>
        <end position="272"/>
    </location>
</feature>
<keyword evidence="5" id="KW-1185">Reference proteome</keyword>
<keyword evidence="2" id="KW-0812">Transmembrane</keyword>
<feature type="signal peptide" evidence="3">
    <location>
        <begin position="1"/>
        <end position="33"/>
    </location>
</feature>
<gene>
    <name evidence="4" type="ORF">GCM10017600_71800</name>
</gene>
<evidence type="ECO:0008006" key="6">
    <source>
        <dbReference type="Google" id="ProtNLM"/>
    </source>
</evidence>
<sequence>MVRWGARLRRAVAASVLGLAVGSLVVLSGSQSAADTDTYISDFFCNVDINPASKMSPAGAKLLVRAAIPTKVYVGQPLEIKWTLGDSPFKAPGDFPQKARVIARGSAGISDYWSGVGTLDSMGETVLANALQKEGPLPLPTLTPGSYIVGKEGEIKVTPRDLTVQFLPPDSFPVVNDSVGEGKNPEIIYGPNPADWTRRADPQIDDFQKDVQAAKTLDATVKYTFTGTGAQFITERDDDMGKVEVVLQEEGKQKPSPAVTVDASKEEDGTTDVPANVKRTQQVLWNVSGLKYGSHTVTLTNKSADKYMLIDAFKVLREPKPELYTHVNDFNAICKPTKAETVTVKVEKTPTATPTTPAPTPTRTPTVTPSTVYTTVPPGSSTSTATPKPTLTVTATVTPTRATPTTPQVVVTPTGGAQTGEAPDEKSSGMGLIGGGTAMVLGSVLGGVALKRRRSAHARGRG</sequence>
<feature type="transmembrane region" description="Helical" evidence="2">
    <location>
        <begin position="429"/>
        <end position="450"/>
    </location>
</feature>
<feature type="region of interest" description="Disordered" evidence="1">
    <location>
        <begin position="348"/>
        <end position="389"/>
    </location>
</feature>
<keyword evidence="2" id="KW-0472">Membrane</keyword>
<dbReference type="Proteomes" id="UP001143474">
    <property type="component" value="Unassembled WGS sequence"/>
</dbReference>
<keyword evidence="2" id="KW-1133">Transmembrane helix</keyword>
<evidence type="ECO:0000313" key="4">
    <source>
        <dbReference type="EMBL" id="GLK13769.1"/>
    </source>
</evidence>
<name>A0A9W6I9T7_9ACTN</name>
<evidence type="ECO:0000256" key="3">
    <source>
        <dbReference type="SAM" id="SignalP"/>
    </source>
</evidence>
<evidence type="ECO:0000256" key="2">
    <source>
        <dbReference type="SAM" id="Phobius"/>
    </source>
</evidence>
<feature type="compositionally biased region" description="Low complexity" evidence="1">
    <location>
        <begin position="403"/>
        <end position="414"/>
    </location>
</feature>
<feature type="compositionally biased region" description="Low complexity" evidence="1">
    <location>
        <begin position="363"/>
        <end position="389"/>
    </location>
</feature>
<organism evidence="4 5">
    <name type="scientific">Streptosporangium carneum</name>
    <dbReference type="NCBI Taxonomy" id="47481"/>
    <lineage>
        <taxon>Bacteria</taxon>
        <taxon>Bacillati</taxon>
        <taxon>Actinomycetota</taxon>
        <taxon>Actinomycetes</taxon>
        <taxon>Streptosporangiales</taxon>
        <taxon>Streptosporangiaceae</taxon>
        <taxon>Streptosporangium</taxon>
    </lineage>
</organism>
<proteinExistence type="predicted"/>
<feature type="region of interest" description="Disordered" evidence="1">
    <location>
        <begin position="176"/>
        <end position="195"/>
    </location>
</feature>
<feature type="chain" id="PRO_5040895304" description="Gram-positive cocci surface proteins LPxTG domain-containing protein" evidence="3">
    <location>
        <begin position="34"/>
        <end position="462"/>
    </location>
</feature>
<feature type="region of interest" description="Disordered" evidence="1">
    <location>
        <begin position="403"/>
        <end position="427"/>
    </location>
</feature>
<reference evidence="4" key="1">
    <citation type="journal article" date="2014" name="Int. J. Syst. Evol. Microbiol.">
        <title>Complete genome sequence of Corynebacterium casei LMG S-19264T (=DSM 44701T), isolated from a smear-ripened cheese.</title>
        <authorList>
            <consortium name="US DOE Joint Genome Institute (JGI-PGF)"/>
            <person name="Walter F."/>
            <person name="Albersmeier A."/>
            <person name="Kalinowski J."/>
            <person name="Ruckert C."/>
        </authorList>
    </citation>
    <scope>NUCLEOTIDE SEQUENCE</scope>
    <source>
        <strain evidence="4">VKM Ac-2007</strain>
    </source>
</reference>